<proteinExistence type="predicted"/>
<protein>
    <submittedName>
        <fullName evidence="2">Uncharacterized protein</fullName>
    </submittedName>
</protein>
<evidence type="ECO:0000313" key="1">
    <source>
        <dbReference type="Proteomes" id="UP000887565"/>
    </source>
</evidence>
<dbReference type="Proteomes" id="UP000887565">
    <property type="component" value="Unplaced"/>
</dbReference>
<organism evidence="1 2">
    <name type="scientific">Romanomermis culicivorax</name>
    <name type="common">Nematode worm</name>
    <dbReference type="NCBI Taxonomy" id="13658"/>
    <lineage>
        <taxon>Eukaryota</taxon>
        <taxon>Metazoa</taxon>
        <taxon>Ecdysozoa</taxon>
        <taxon>Nematoda</taxon>
        <taxon>Enoplea</taxon>
        <taxon>Dorylaimia</taxon>
        <taxon>Mermithida</taxon>
        <taxon>Mermithoidea</taxon>
        <taxon>Mermithidae</taxon>
        <taxon>Romanomermis</taxon>
    </lineage>
</organism>
<accession>A0A915IUD5</accession>
<sequence length="1235" mass="140640">MSECVELLLSGPNEYTAYQQIASSTPDEKNLPDELLRIFHENAGSILNDFDALNFLAWFFLGSILHFPDSGLMTSMQMSDIQVKFDHMTKSIKLAFLKQNADQQIKVILRSISFNSKDPAKFTDQELNELTYKWNVQYFQLFTFEFDTQHLEILTQYDHFSLQRYFSVQWRNDVDKSELLSKMEKLTRKKVAMEIMNEKVDAQVGTFFQIERNEESKFAETLAQFSIPNPLKVKNNAQLLMSALVMNFQERFALYCTWIPMIHDLQSSMLSVISKYVYNPKLDSNVPLYVTSTNLDTAQKMKRLTTNAGKALLPSYATDSSLAVLSVVNFDLPNQHQISTVEINEGFLNKMLNMYNNPEIHDSIDDVLNVELRFDSELLLNSADSDVFETFLHAQLLALKMPNVKKFKFAHEIPQVTTYALEHGKDMLYLHVHKNYDRDFKNIQHKVFAIGNILEKDDFFNVHIFVGDQSDVFVDKTAKADILARKHTLFTGQVQSMDNIDVPYMLDMLQAQNIHGVKIFTENLFTDYAKQFCKSDAHFRAFLKGIFHPRAVFLSKFEPHSIVAIVPRQISSSENSLTNFLRSPAQNDNILSTGRALLIAYKFLHDESQLSDLVENMSYDFYENYYSRFKFTEHELSPVFMQLISNNGNLVHVSTSRISNGGSRLPSEECGMRRRKRSFSCLTRKSASRIKYLEKLGTAASIGTLALMGKNIVAQVFQGHYLSALVTSSLLITAPLLGIVSHKMAKVASPLVRTAAPFVGKLSSAFVIYDLWQNIKDGSTANILADGTLLILDVAEIGVQLAESFGIIGGVSGILGPVGAALGAVVFIGVDIYTAVHTVEKIQEKIRLTTEERFDEGLRAFFGAPPENRIQKLMQEKEHYQGMFDRTVKFLTENPGLGGYVFPAQNLTNGRWIDEENNYIHMNKERDLGKLGRNRPQLPKNIEFVCFNTPKHPQPAGFGHGQDNIYVVDYAGFDMLPNITIMEKGDIVKTRTLDLSSLSNSTMRKIDILRSGQDLILEIDNLGNIILKDQAYKNLHIVYRSFVFEIADDAHLQPLPIMGHADHLILIENDLPCENLSFELRMITQKIDFLKSNQTLILLVENQNTFFDIILPNFYANDAKFIKTLRFQFENRFVDLASVGEDQLTELNDKIEREKLMQRKAFSFDHIPTTSSNKIFSRKFTWKSKFTEDSKAFFSTYSKVTDAKRVSRSKIKAVGVGLVQNIPTDDVMDDNCLLI</sequence>
<reference evidence="2" key="1">
    <citation type="submission" date="2022-11" db="UniProtKB">
        <authorList>
            <consortium name="WormBaseParasite"/>
        </authorList>
    </citation>
    <scope>IDENTIFICATION</scope>
</reference>
<dbReference type="AlphaFoldDB" id="A0A915IUD5"/>
<dbReference type="WBParaSite" id="nRc.2.0.1.t17427-RA">
    <property type="protein sequence ID" value="nRc.2.0.1.t17427-RA"/>
    <property type="gene ID" value="nRc.2.0.1.g17427"/>
</dbReference>
<name>A0A915IUD5_ROMCU</name>
<keyword evidence="1" id="KW-1185">Reference proteome</keyword>
<evidence type="ECO:0000313" key="2">
    <source>
        <dbReference type="WBParaSite" id="nRc.2.0.1.t17427-RA"/>
    </source>
</evidence>